<dbReference type="InterPro" id="IPR020055">
    <property type="entry name" value="Ribosomal_bL25_short"/>
</dbReference>
<dbReference type="Gene3D" id="2.40.240.10">
    <property type="entry name" value="Ribosomal Protein L25, Chain P"/>
    <property type="match status" value="1"/>
</dbReference>
<sequence length="209" mass="22496">MSDATITLNAEVRTDSGKGASRRLRHADKVPAIIYGGSKDALSITLEHSKLLKAQTDEAFYSQIITLTVGKEKIKAIVKAMQRHPFKPTIMHVDFQRVEAGHELKSIIAIHLINEEAAVKKGGVVVRGANEVEISCLPKDLPDALEVDISEMAVGSTIHLSELKAPKGVTFLQLTKGEGHDIAIVSVNKPGGKAVDDSDEAEEETATPE</sequence>
<dbReference type="STRING" id="1628148.BI198_05805"/>
<evidence type="ECO:0000256" key="2">
    <source>
        <dbReference type="ARBA" id="ARBA00022884"/>
    </source>
</evidence>
<dbReference type="InterPro" id="IPR011035">
    <property type="entry name" value="Ribosomal_bL25/Gln-tRNA_synth"/>
</dbReference>
<dbReference type="PANTHER" id="PTHR33284">
    <property type="entry name" value="RIBOSOMAL PROTEIN L25/GLN-TRNA SYNTHETASE, ANTI-CODON-BINDING DOMAIN-CONTAINING PROTEIN"/>
    <property type="match status" value="1"/>
</dbReference>
<dbReference type="InterPro" id="IPR001021">
    <property type="entry name" value="Ribosomal_bL25_long"/>
</dbReference>
<keyword evidence="4 5" id="KW-0687">Ribonucleoprotein</keyword>
<dbReference type="InterPro" id="IPR020057">
    <property type="entry name" value="Ribosomal_bL25_b-dom"/>
</dbReference>
<keyword evidence="10" id="KW-1185">Reference proteome</keyword>
<dbReference type="Proteomes" id="UP000242258">
    <property type="component" value="Unassembled WGS sequence"/>
</dbReference>
<organism evidence="9 10">
    <name type="scientific">Rheinheimera salexigens</name>
    <dbReference type="NCBI Taxonomy" id="1628148"/>
    <lineage>
        <taxon>Bacteria</taxon>
        <taxon>Pseudomonadati</taxon>
        <taxon>Pseudomonadota</taxon>
        <taxon>Gammaproteobacteria</taxon>
        <taxon>Chromatiales</taxon>
        <taxon>Chromatiaceae</taxon>
        <taxon>Rheinheimera</taxon>
    </lineage>
</organism>
<keyword evidence="3 5" id="KW-0689">Ribosomal protein</keyword>
<dbReference type="AlphaFoldDB" id="A0A1E7Q4V0"/>
<dbReference type="NCBIfam" id="NF004130">
    <property type="entry name" value="PRK05618.1-5"/>
    <property type="match status" value="1"/>
</dbReference>
<evidence type="ECO:0000313" key="9">
    <source>
        <dbReference type="EMBL" id="OEY69140.1"/>
    </source>
</evidence>
<dbReference type="RefSeq" id="WP_070048706.1">
    <property type="nucleotide sequence ID" value="NZ_CBCSDO010000003.1"/>
</dbReference>
<keyword evidence="2 5" id="KW-0694">RNA-binding</keyword>
<name>A0A1E7Q4V0_9GAMM</name>
<dbReference type="NCBIfam" id="NF004612">
    <property type="entry name" value="PRK05943.1"/>
    <property type="match status" value="1"/>
</dbReference>
<dbReference type="HAMAP" id="MF_01334">
    <property type="entry name" value="Ribosomal_bL25_CTC"/>
    <property type="match status" value="1"/>
</dbReference>
<keyword evidence="1 5" id="KW-0699">rRNA-binding</keyword>
<dbReference type="OrthoDB" id="9806411at2"/>
<evidence type="ECO:0000259" key="8">
    <source>
        <dbReference type="Pfam" id="PF14693"/>
    </source>
</evidence>
<dbReference type="SUPFAM" id="SSF50715">
    <property type="entry name" value="Ribosomal protein L25-like"/>
    <property type="match status" value="1"/>
</dbReference>
<evidence type="ECO:0000259" key="7">
    <source>
        <dbReference type="Pfam" id="PF01386"/>
    </source>
</evidence>
<dbReference type="InterPro" id="IPR037121">
    <property type="entry name" value="Ribosomal_bL25_C"/>
</dbReference>
<evidence type="ECO:0000256" key="5">
    <source>
        <dbReference type="HAMAP-Rule" id="MF_01334"/>
    </source>
</evidence>
<dbReference type="GO" id="GO:0003735">
    <property type="term" value="F:structural constituent of ribosome"/>
    <property type="evidence" value="ECO:0007669"/>
    <property type="project" value="InterPro"/>
</dbReference>
<dbReference type="Pfam" id="PF01386">
    <property type="entry name" value="Ribosomal_L25p"/>
    <property type="match status" value="1"/>
</dbReference>
<dbReference type="InterPro" id="IPR020056">
    <property type="entry name" value="Rbsml_bL25/Gln-tRNA_synth_N"/>
</dbReference>
<proteinExistence type="inferred from homology"/>
<dbReference type="Pfam" id="PF14693">
    <property type="entry name" value="Ribosomal_TL5_C"/>
    <property type="match status" value="1"/>
</dbReference>
<gene>
    <name evidence="5" type="primary">rplY</name>
    <name evidence="5" type="synonym">ctc</name>
    <name evidence="9" type="ORF">BI198_05805</name>
</gene>
<feature type="domain" description="Large ribosomal subunit protein bL25 beta" evidence="8">
    <location>
        <begin position="106"/>
        <end position="190"/>
    </location>
</feature>
<evidence type="ECO:0000256" key="6">
    <source>
        <dbReference type="SAM" id="MobiDB-lite"/>
    </source>
</evidence>
<comment type="function">
    <text evidence="5">This is one of the proteins that binds to the 5S RNA in the ribosome where it forms part of the central protuberance.</text>
</comment>
<dbReference type="InterPro" id="IPR029751">
    <property type="entry name" value="Ribosomal_L25_dom"/>
</dbReference>
<dbReference type="HAMAP" id="MF_01336">
    <property type="entry name" value="Ribosomal_bL25"/>
    <property type="match status" value="1"/>
</dbReference>
<dbReference type="NCBIfam" id="TIGR00731">
    <property type="entry name" value="bL25_bact_ctc"/>
    <property type="match status" value="1"/>
</dbReference>
<dbReference type="Gene3D" id="2.170.120.20">
    <property type="entry name" value="Ribosomal protein L25, beta domain"/>
    <property type="match status" value="1"/>
</dbReference>
<accession>A0A1E7Q4V0</accession>
<feature type="domain" description="Large ribosomal subunit protein bL25 L25" evidence="7">
    <location>
        <begin position="8"/>
        <end position="95"/>
    </location>
</feature>
<evidence type="ECO:0000256" key="3">
    <source>
        <dbReference type="ARBA" id="ARBA00022980"/>
    </source>
</evidence>
<comment type="caution">
    <text evidence="9">The sequence shown here is derived from an EMBL/GenBank/DDBJ whole genome shotgun (WGS) entry which is preliminary data.</text>
</comment>
<dbReference type="InterPro" id="IPR020930">
    <property type="entry name" value="Ribosomal_uL5_bac-type"/>
</dbReference>
<feature type="compositionally biased region" description="Acidic residues" evidence="6">
    <location>
        <begin position="197"/>
        <end position="209"/>
    </location>
</feature>
<evidence type="ECO:0000256" key="4">
    <source>
        <dbReference type="ARBA" id="ARBA00023274"/>
    </source>
</evidence>
<dbReference type="CDD" id="cd00495">
    <property type="entry name" value="Ribosomal_L25_TL5_CTC"/>
    <property type="match status" value="1"/>
</dbReference>
<dbReference type="GO" id="GO:0006412">
    <property type="term" value="P:translation"/>
    <property type="evidence" value="ECO:0007669"/>
    <property type="project" value="UniProtKB-UniRule"/>
</dbReference>
<dbReference type="PANTHER" id="PTHR33284:SF1">
    <property type="entry name" value="RIBOSOMAL PROTEIN L25_GLN-TRNA SYNTHETASE, ANTI-CODON-BINDING DOMAIN-CONTAINING PROTEIN"/>
    <property type="match status" value="1"/>
</dbReference>
<dbReference type="EMBL" id="MKEK01000001">
    <property type="protein sequence ID" value="OEY69140.1"/>
    <property type="molecule type" value="Genomic_DNA"/>
</dbReference>
<dbReference type="GO" id="GO:0008097">
    <property type="term" value="F:5S rRNA binding"/>
    <property type="evidence" value="ECO:0007669"/>
    <property type="project" value="InterPro"/>
</dbReference>
<reference evidence="10" key="1">
    <citation type="submission" date="2016-09" db="EMBL/GenBank/DDBJ databases">
        <authorList>
            <person name="Wan X."/>
            <person name="Hou S."/>
        </authorList>
    </citation>
    <scope>NUCLEOTIDE SEQUENCE [LARGE SCALE GENOMIC DNA]</scope>
    <source>
        <strain evidence="10">KH87</strain>
    </source>
</reference>
<dbReference type="NCBIfam" id="NF004128">
    <property type="entry name" value="PRK05618.1-2"/>
    <property type="match status" value="1"/>
</dbReference>
<dbReference type="FunFam" id="2.40.240.10:FF:000002">
    <property type="entry name" value="50S ribosomal protein L25"/>
    <property type="match status" value="1"/>
</dbReference>
<feature type="region of interest" description="Disordered" evidence="6">
    <location>
        <begin position="189"/>
        <end position="209"/>
    </location>
</feature>
<comment type="similarity">
    <text evidence="5">Belongs to the bacterial ribosomal protein bL25 family. CTC subfamily.</text>
</comment>
<evidence type="ECO:0000313" key="10">
    <source>
        <dbReference type="Proteomes" id="UP000242258"/>
    </source>
</evidence>
<evidence type="ECO:0000256" key="1">
    <source>
        <dbReference type="ARBA" id="ARBA00022730"/>
    </source>
</evidence>
<dbReference type="GO" id="GO:0022625">
    <property type="term" value="C:cytosolic large ribosomal subunit"/>
    <property type="evidence" value="ECO:0007669"/>
    <property type="project" value="TreeGrafter"/>
</dbReference>
<protein>
    <recommendedName>
        <fullName evidence="5">Large ribosomal subunit protein bL25</fullName>
    </recommendedName>
    <alternativeName>
        <fullName evidence="5">General stress protein CTC</fullName>
    </alternativeName>
</protein>
<comment type="subunit">
    <text evidence="5">Part of the 50S ribosomal subunit; part of the 5S rRNA/L5/L18/L25 subcomplex. Contacts the 5S rRNA. Binds to the 5S rRNA independently of L5 and L18.</text>
</comment>